<dbReference type="AlphaFoldDB" id="A0A5C3EDL6"/>
<dbReference type="Pfam" id="PF02727">
    <property type="entry name" value="Cu_amine_oxidN2"/>
    <property type="match status" value="1"/>
</dbReference>
<dbReference type="InterPro" id="IPR036460">
    <property type="entry name" value="Cu_amine_oxidase_C_sf"/>
</dbReference>
<dbReference type="GO" id="GO:0008131">
    <property type="term" value="F:primary methylamine oxidase activity"/>
    <property type="evidence" value="ECO:0007669"/>
    <property type="project" value="InterPro"/>
</dbReference>
<feature type="domain" description="Copper amine oxidase catalytic" evidence="12">
    <location>
        <begin position="271"/>
        <end position="672"/>
    </location>
</feature>
<dbReference type="PROSITE" id="PS01164">
    <property type="entry name" value="COPPER_AMINE_OXID_1"/>
    <property type="match status" value="1"/>
</dbReference>
<dbReference type="InterPro" id="IPR016182">
    <property type="entry name" value="Cu_amine_oxidase_N-reg"/>
</dbReference>
<evidence type="ECO:0000259" key="13">
    <source>
        <dbReference type="Pfam" id="PF02727"/>
    </source>
</evidence>
<dbReference type="PANTHER" id="PTHR10638:SF91">
    <property type="entry name" value="AMINE OXIDASE"/>
    <property type="match status" value="1"/>
</dbReference>
<comment type="subunit">
    <text evidence="3">Homodimer.</text>
</comment>
<accession>A0A5C3EDL6</accession>
<dbReference type="Pfam" id="PF01179">
    <property type="entry name" value="Cu_amine_oxid"/>
    <property type="match status" value="1"/>
</dbReference>
<dbReference type="InterPro" id="IPR049948">
    <property type="entry name" value="Cu_Am_ox_TPQ-bd"/>
</dbReference>
<keyword evidence="7 11" id="KW-0186">Copper</keyword>
<gene>
    <name evidence="14" type="ORF">UTRI_04200_B</name>
</gene>
<keyword evidence="5 9" id="KW-0801">TPQ</keyword>
<keyword evidence="4 11" id="KW-0479">Metal-binding</keyword>
<evidence type="ECO:0000256" key="4">
    <source>
        <dbReference type="ARBA" id="ARBA00022723"/>
    </source>
</evidence>
<comment type="cofactor">
    <cofactor evidence="1">
        <name>Cu cation</name>
        <dbReference type="ChEBI" id="CHEBI:23378"/>
    </cofactor>
</comment>
<evidence type="ECO:0000256" key="7">
    <source>
        <dbReference type="ARBA" id="ARBA00023008"/>
    </source>
</evidence>
<evidence type="ECO:0000256" key="1">
    <source>
        <dbReference type="ARBA" id="ARBA00001935"/>
    </source>
</evidence>
<dbReference type="PANTHER" id="PTHR10638">
    <property type="entry name" value="COPPER AMINE OXIDASE"/>
    <property type="match status" value="1"/>
</dbReference>
<evidence type="ECO:0000256" key="9">
    <source>
        <dbReference type="PIRSR" id="PIRSR600269-50"/>
    </source>
</evidence>
<evidence type="ECO:0000259" key="12">
    <source>
        <dbReference type="Pfam" id="PF01179"/>
    </source>
</evidence>
<keyword evidence="6 11" id="KW-0560">Oxidoreductase</keyword>
<dbReference type="InterPro" id="IPR000269">
    <property type="entry name" value="Cu_amine_oxidase"/>
</dbReference>
<evidence type="ECO:0000256" key="6">
    <source>
        <dbReference type="ARBA" id="ARBA00023002"/>
    </source>
</evidence>
<evidence type="ECO:0000256" key="8">
    <source>
        <dbReference type="ARBA" id="ARBA00023157"/>
    </source>
</evidence>
<evidence type="ECO:0000313" key="15">
    <source>
        <dbReference type="Proteomes" id="UP000324022"/>
    </source>
</evidence>
<dbReference type="EMBL" id="OOIN01000018">
    <property type="protein sequence ID" value="SPO27757.1"/>
    <property type="molecule type" value="Genomic_DNA"/>
</dbReference>
<protein>
    <recommendedName>
        <fullName evidence="11">Amine oxidase</fullName>
        <ecNumber evidence="11">1.4.3.-</ecNumber>
    </recommendedName>
</protein>
<evidence type="ECO:0000256" key="10">
    <source>
        <dbReference type="PIRSR" id="PIRSR600269-51"/>
    </source>
</evidence>
<dbReference type="OrthoDB" id="5379943at2759"/>
<evidence type="ECO:0000256" key="5">
    <source>
        <dbReference type="ARBA" id="ARBA00022772"/>
    </source>
</evidence>
<dbReference type="GO" id="GO:0048038">
    <property type="term" value="F:quinone binding"/>
    <property type="evidence" value="ECO:0007669"/>
    <property type="project" value="InterPro"/>
</dbReference>
<organism evidence="14 15">
    <name type="scientific">Ustilago trichophora</name>
    <dbReference type="NCBI Taxonomy" id="86804"/>
    <lineage>
        <taxon>Eukaryota</taxon>
        <taxon>Fungi</taxon>
        <taxon>Dikarya</taxon>
        <taxon>Basidiomycota</taxon>
        <taxon>Ustilaginomycotina</taxon>
        <taxon>Ustilaginomycetes</taxon>
        <taxon>Ustilaginales</taxon>
        <taxon>Ustilaginaceae</taxon>
        <taxon>Ustilago</taxon>
    </lineage>
</organism>
<dbReference type="Gene3D" id="3.10.450.40">
    <property type="match status" value="2"/>
</dbReference>
<dbReference type="SUPFAM" id="SSF54416">
    <property type="entry name" value="Amine oxidase N-terminal region"/>
    <property type="match status" value="2"/>
</dbReference>
<evidence type="ECO:0000256" key="11">
    <source>
        <dbReference type="RuleBase" id="RU000672"/>
    </source>
</evidence>
<evidence type="ECO:0000256" key="2">
    <source>
        <dbReference type="ARBA" id="ARBA00007983"/>
    </source>
</evidence>
<feature type="active site" description="Schiff-base intermediate with substrate; via topaquinone" evidence="9">
    <location>
        <position position="426"/>
    </location>
</feature>
<dbReference type="InterPro" id="IPR015798">
    <property type="entry name" value="Cu_amine_oxidase_C"/>
</dbReference>
<reference evidence="14 15" key="1">
    <citation type="submission" date="2018-03" db="EMBL/GenBank/DDBJ databases">
        <authorList>
            <person name="Guldener U."/>
        </authorList>
    </citation>
    <scope>NUCLEOTIDE SEQUENCE [LARGE SCALE GENOMIC DNA]</scope>
    <source>
        <strain evidence="14 15">NBRC100155</strain>
    </source>
</reference>
<dbReference type="FunFam" id="2.70.98.20:FF:000001">
    <property type="entry name" value="Amine oxidase"/>
    <property type="match status" value="1"/>
</dbReference>
<comment type="similarity">
    <text evidence="2 11">Belongs to the copper/topaquinone oxidase family.</text>
</comment>
<dbReference type="EC" id="1.4.3.-" evidence="11"/>
<dbReference type="Gene3D" id="2.70.98.20">
    <property type="entry name" value="Copper amine oxidase, catalytic domain"/>
    <property type="match status" value="1"/>
</dbReference>
<keyword evidence="15" id="KW-1185">Reference proteome</keyword>
<name>A0A5C3EDL6_9BASI</name>
<evidence type="ECO:0000256" key="3">
    <source>
        <dbReference type="ARBA" id="ARBA00011738"/>
    </source>
</evidence>
<feature type="domain" description="Copper amine oxidase N2-terminal" evidence="13">
    <location>
        <begin position="29"/>
        <end position="121"/>
    </location>
</feature>
<keyword evidence="8" id="KW-1015">Disulfide bond</keyword>
<sequence>MAPTAVDVVGSSATGAAAPTKPIKQVELHPLDDITPAENKLAVELIRDYHRNDGFEPWFKAVQHQEPRKAILLPWLDAYHAGQNPPALPRKVEVLYIEPKTAKIHEAVIDVASQSVESHNIVPGNHRTNLDISQLEEFENQVVKDPLVKQALQELGLAPDTPIASDPWIYGADSFEDQPYLMQFLMYLKSPRVADDGDNFHYSWPLPFVPVVDVLTGKIARVDWCYTGDSADGMVHTWKQGWAQSNMEEREYMPHLQKNFQPRPNLKPLIVQQPEGASFTVNGKSVEWQGWKFRITWTAREGLALHDLRFKDRSVFHRLSMSEMTVPYGDPRPPLHRKQAFDVGDASCGFTANSLGLGCDCLGAIHYFDGHLALPNGELLQQQKVVCMHEVDDGLGMKHTNYRTANPYVVRRRTLVLQTIITVDNYEYIFLWHFDQTGAISFEVRATGVLSVSPIDAGKTSPYGNVVSRGVLGTNHQHIFCVRVDPRIDGDGNTVHYEDSVPMPYVTEQDKLANPYGTGYLVEKTVLAHEGGVNLDPMKNRTFKITNPNKINAISQKPIGYKLHLPATQLLLAHPESVAYARAEFARHHVWVTKYRDDELWAAGKYTNQSNGKQGGVATYSQAKQNTVNEDIVLWAVFGLTHNPRVEDFPVMPIETLMMSLKPADFWETCPILDIPTSSQAVNRSTLLSSHEGQQEADTKSCCKI</sequence>
<feature type="modified residue" description="2',4',5'-topaquinone" evidence="10">
    <location>
        <position position="426"/>
    </location>
</feature>
<evidence type="ECO:0000313" key="14">
    <source>
        <dbReference type="EMBL" id="SPO27757.1"/>
    </source>
</evidence>
<dbReference type="InterPro" id="IPR015800">
    <property type="entry name" value="Cu_amine_oxidase_N2"/>
</dbReference>
<dbReference type="GO" id="GO:0009308">
    <property type="term" value="P:amine metabolic process"/>
    <property type="evidence" value="ECO:0007669"/>
    <property type="project" value="UniProtKB-UniRule"/>
</dbReference>
<comment type="cofactor">
    <cofactor evidence="11">
        <name>Cu cation</name>
        <dbReference type="ChEBI" id="CHEBI:23378"/>
    </cofactor>
    <text evidence="11">Contains 1 topaquinone per subunit.</text>
</comment>
<dbReference type="GO" id="GO:0005507">
    <property type="term" value="F:copper ion binding"/>
    <property type="evidence" value="ECO:0007669"/>
    <property type="project" value="InterPro"/>
</dbReference>
<dbReference type="SUPFAM" id="SSF49998">
    <property type="entry name" value="Amine oxidase catalytic domain"/>
    <property type="match status" value="1"/>
</dbReference>
<dbReference type="Proteomes" id="UP000324022">
    <property type="component" value="Unassembled WGS sequence"/>
</dbReference>
<proteinExistence type="inferred from homology"/>
<feature type="active site" description="Proton acceptor" evidence="9">
    <location>
        <position position="342"/>
    </location>
</feature>
<comment type="PTM">
    <text evidence="10 11">Topaquinone (TPQ) is generated by copper-dependent autoxidation of a specific tyrosyl residue.</text>
</comment>